<evidence type="ECO:0000313" key="1">
    <source>
        <dbReference type="EMBL" id="KAL3501925.1"/>
    </source>
</evidence>
<organism evidence="1 2">
    <name type="scientific">Cinchona calisaya</name>
    <dbReference type="NCBI Taxonomy" id="153742"/>
    <lineage>
        <taxon>Eukaryota</taxon>
        <taxon>Viridiplantae</taxon>
        <taxon>Streptophyta</taxon>
        <taxon>Embryophyta</taxon>
        <taxon>Tracheophyta</taxon>
        <taxon>Spermatophyta</taxon>
        <taxon>Magnoliopsida</taxon>
        <taxon>eudicotyledons</taxon>
        <taxon>Gunneridae</taxon>
        <taxon>Pentapetalae</taxon>
        <taxon>asterids</taxon>
        <taxon>lamiids</taxon>
        <taxon>Gentianales</taxon>
        <taxon>Rubiaceae</taxon>
        <taxon>Cinchonoideae</taxon>
        <taxon>Cinchoneae</taxon>
        <taxon>Cinchona</taxon>
    </lineage>
</organism>
<dbReference type="InterPro" id="IPR006461">
    <property type="entry name" value="PLAC_motif_containing"/>
</dbReference>
<dbReference type="NCBIfam" id="TIGR01571">
    <property type="entry name" value="A_thal_Cys_rich"/>
    <property type="match status" value="1"/>
</dbReference>
<name>A0ABD2Y7Y1_9GENT</name>
<dbReference type="Proteomes" id="UP001630127">
    <property type="component" value="Unassembled WGS sequence"/>
</dbReference>
<dbReference type="PANTHER" id="PTHR15907">
    <property type="entry name" value="DUF614 FAMILY PROTEIN-RELATED"/>
    <property type="match status" value="1"/>
</dbReference>
<gene>
    <name evidence="1" type="ORF">ACH5RR_036374</name>
</gene>
<reference evidence="1 2" key="1">
    <citation type="submission" date="2024-11" db="EMBL/GenBank/DDBJ databases">
        <title>A near-complete genome assembly of Cinchona calisaya.</title>
        <authorList>
            <person name="Lian D.C."/>
            <person name="Zhao X.W."/>
            <person name="Wei L."/>
        </authorList>
    </citation>
    <scope>NUCLEOTIDE SEQUENCE [LARGE SCALE GENOMIC DNA]</scope>
    <source>
        <tissue evidence="1">Nenye</tissue>
    </source>
</reference>
<dbReference type="Pfam" id="PF04749">
    <property type="entry name" value="PLAC8"/>
    <property type="match status" value="1"/>
</dbReference>
<proteinExistence type="predicted"/>
<dbReference type="EMBL" id="JBJUIK010000015">
    <property type="protein sequence ID" value="KAL3501925.1"/>
    <property type="molecule type" value="Genomic_DNA"/>
</dbReference>
<keyword evidence="2" id="KW-1185">Reference proteome</keyword>
<dbReference type="AlphaFoldDB" id="A0ABD2Y7Y1"/>
<feature type="non-terminal residue" evidence="1">
    <location>
        <position position="73"/>
    </location>
</feature>
<accession>A0ABD2Y7Y1</accession>
<evidence type="ECO:0000313" key="2">
    <source>
        <dbReference type="Proteomes" id="UP001630127"/>
    </source>
</evidence>
<protein>
    <submittedName>
        <fullName evidence="1">Uncharacterized protein</fullName>
    </submittedName>
</protein>
<sequence length="73" mass="8156">MYSSNPNEFQKSQQPQNYYVDRNTHGDIPANIPGTWSTGLCDCFSDVPNCCLTFWCPCITFGQLAEIVDKGST</sequence>
<comment type="caution">
    <text evidence="1">The sequence shown here is derived from an EMBL/GenBank/DDBJ whole genome shotgun (WGS) entry which is preliminary data.</text>
</comment>